<keyword evidence="11" id="KW-1185">Reference proteome</keyword>
<evidence type="ECO:0000313" key="10">
    <source>
        <dbReference type="EMBL" id="OCK85701.1"/>
    </source>
</evidence>
<dbReference type="Proteomes" id="UP000250266">
    <property type="component" value="Unassembled WGS sequence"/>
</dbReference>
<name>A0A8E2EKU2_9PEZI</name>
<evidence type="ECO:0000256" key="8">
    <source>
        <dbReference type="SAM" id="SignalP"/>
    </source>
</evidence>
<keyword evidence="2" id="KW-0479">Metal-binding</keyword>
<dbReference type="SUPFAM" id="SSF88713">
    <property type="entry name" value="Glycoside hydrolase/deacetylase"/>
    <property type="match status" value="1"/>
</dbReference>
<dbReference type="OrthoDB" id="2128708at2759"/>
<dbReference type="InterPro" id="IPR008979">
    <property type="entry name" value="Galactose-bd-like_sf"/>
</dbReference>
<accession>A0A8E2EKU2</accession>
<evidence type="ECO:0000256" key="6">
    <source>
        <dbReference type="ARBA" id="ARBA00023285"/>
    </source>
</evidence>
<evidence type="ECO:0000256" key="3">
    <source>
        <dbReference type="ARBA" id="ARBA00022729"/>
    </source>
</evidence>
<evidence type="ECO:0000256" key="1">
    <source>
        <dbReference type="ARBA" id="ARBA00001941"/>
    </source>
</evidence>
<dbReference type="GO" id="GO:0046872">
    <property type="term" value="F:metal ion binding"/>
    <property type="evidence" value="ECO:0007669"/>
    <property type="project" value="UniProtKB-KW"/>
</dbReference>
<sequence>MRTSVVIGLLANVLARGVSAACSSALLIDNFSKWSSNTNNLNSWVSDDGTMTSISAAGGVLSFKPTANSYFYETLPCQAATTNKYNSLQFTVKGPASGSLGLEIQTQSSCSATTYSSYYYTVTGLTGSTQTVTIPLSSFAGANLNTITAFAWSGFSSTTITWQVSQIQLGCSVVASSSSVTASSSTKASSSVASSSTKASSSVASSSTKASSSVASSSTKASSSVASSSTKASSSITSSSSSTSASMTTSTIKTSSSSSSSITISSRSSSSSSSIAVSSSSSSSSSSSTKVSSTSSFTPTTLLISSASPSPSGTCSNLLIDDWVSQSRLTFLYYNAMLEPSSDDSTMKSIVVGSPSVNRVTLTPTNTNSYFYTEFGCINAQNVYGGISLRIKAAAGTTFMVELQSSATCSETTYTAFDQTTAQLGWTFDGTEKLYTIPFSKYSGLDTSKIVTLYFSNFNKAVSFGPMAFYCGNTASEYIVTTTTPIAGPSSTVAAPTGTAAAMIVDQFAATDSNALGYWHGADDGMTLTWGSKKLTITSTDSDYSFYTQLTATCRDMTSYKGSYLHIAYSGTNAFTVSLQQHNAACNESANPYPETWDSVEAARYATATDIYIPMSHFNIEFGRVIGIAFKGFYKTDPLVLTKIEIVPSIPVGFTIPNKLPSGNLVFACKRPNSFAFAIDDGDPQYAQQVMSIIKQENIKVTFFTVGAPLLDPSTNLTNVYREMQAQGHQIALHSFTHPKMEGLPDYASIDWEYNSDIAAVATQLNGLHTPYFRPPFGTEGARMRQRLALALGVDSPTFTMWSVDVEDWLWAMTTTPEQQLVSFQRDLNAGGNLVVMHYLYPSTVSYLQQFIQMAKATGKQLMRVDQCMMDPNAPPL</sequence>
<keyword evidence="4" id="KW-0378">Hydrolase</keyword>
<dbReference type="PANTHER" id="PTHR46471">
    <property type="entry name" value="CHITIN DEACETYLASE"/>
    <property type="match status" value="1"/>
</dbReference>
<dbReference type="SUPFAM" id="SSF49785">
    <property type="entry name" value="Galactose-binding domain-like"/>
    <property type="match status" value="1"/>
</dbReference>
<dbReference type="PANTHER" id="PTHR46471:SF6">
    <property type="entry name" value="GLYCOSYL HYDROLASE"/>
    <property type="match status" value="1"/>
</dbReference>
<dbReference type="InterPro" id="IPR011330">
    <property type="entry name" value="Glyco_hydro/deAcase_b/a-brl"/>
</dbReference>
<gene>
    <name evidence="10" type="ORF">K432DRAFT_421625</name>
</gene>
<evidence type="ECO:0000313" key="11">
    <source>
        <dbReference type="Proteomes" id="UP000250266"/>
    </source>
</evidence>
<feature type="chain" id="PRO_5034306707" evidence="8">
    <location>
        <begin position="21"/>
        <end position="877"/>
    </location>
</feature>
<proteinExistence type="predicted"/>
<protein>
    <submittedName>
        <fullName evidence="10">Carbohydrate esterase family 4 protein</fullName>
    </submittedName>
</protein>
<keyword evidence="5" id="KW-0119">Carbohydrate metabolism</keyword>
<evidence type="ECO:0000256" key="7">
    <source>
        <dbReference type="SAM" id="MobiDB-lite"/>
    </source>
</evidence>
<feature type="domain" description="NodB homology" evidence="9">
    <location>
        <begin position="673"/>
        <end position="863"/>
    </location>
</feature>
<comment type="cofactor">
    <cofactor evidence="1">
        <name>Co(2+)</name>
        <dbReference type="ChEBI" id="CHEBI:48828"/>
    </cofactor>
</comment>
<evidence type="ECO:0000259" key="9">
    <source>
        <dbReference type="PROSITE" id="PS51677"/>
    </source>
</evidence>
<dbReference type="PROSITE" id="PS51677">
    <property type="entry name" value="NODB"/>
    <property type="match status" value="1"/>
</dbReference>
<keyword evidence="6" id="KW-0170">Cobalt</keyword>
<dbReference type="CDD" id="cd10917">
    <property type="entry name" value="CE4_NodB_like_6s_7s"/>
    <property type="match status" value="1"/>
</dbReference>
<reference evidence="10 11" key="1">
    <citation type="journal article" date="2016" name="Nat. Commun.">
        <title>Ectomycorrhizal ecology is imprinted in the genome of the dominant symbiotic fungus Cenococcum geophilum.</title>
        <authorList>
            <consortium name="DOE Joint Genome Institute"/>
            <person name="Peter M."/>
            <person name="Kohler A."/>
            <person name="Ohm R.A."/>
            <person name="Kuo A."/>
            <person name="Krutzmann J."/>
            <person name="Morin E."/>
            <person name="Arend M."/>
            <person name="Barry K.W."/>
            <person name="Binder M."/>
            <person name="Choi C."/>
            <person name="Clum A."/>
            <person name="Copeland A."/>
            <person name="Grisel N."/>
            <person name="Haridas S."/>
            <person name="Kipfer T."/>
            <person name="LaButti K."/>
            <person name="Lindquist E."/>
            <person name="Lipzen A."/>
            <person name="Maire R."/>
            <person name="Meier B."/>
            <person name="Mihaltcheva S."/>
            <person name="Molinier V."/>
            <person name="Murat C."/>
            <person name="Poggeler S."/>
            <person name="Quandt C.A."/>
            <person name="Sperisen C."/>
            <person name="Tritt A."/>
            <person name="Tisserant E."/>
            <person name="Crous P.W."/>
            <person name="Henrissat B."/>
            <person name="Nehls U."/>
            <person name="Egli S."/>
            <person name="Spatafora J.W."/>
            <person name="Grigoriev I.V."/>
            <person name="Martin F.M."/>
        </authorList>
    </citation>
    <scope>NUCLEOTIDE SEQUENCE [LARGE SCALE GENOMIC DNA]</scope>
    <source>
        <strain evidence="10 11">CBS 459.81</strain>
    </source>
</reference>
<feature type="signal peptide" evidence="8">
    <location>
        <begin position="1"/>
        <end position="20"/>
    </location>
</feature>
<dbReference type="GO" id="GO:0016810">
    <property type="term" value="F:hydrolase activity, acting on carbon-nitrogen (but not peptide) bonds"/>
    <property type="evidence" value="ECO:0007669"/>
    <property type="project" value="InterPro"/>
</dbReference>
<dbReference type="Gene3D" id="3.20.20.370">
    <property type="entry name" value="Glycoside hydrolase/deacetylase"/>
    <property type="match status" value="1"/>
</dbReference>
<evidence type="ECO:0000256" key="4">
    <source>
        <dbReference type="ARBA" id="ARBA00022801"/>
    </source>
</evidence>
<dbReference type="EMBL" id="KV744815">
    <property type="protein sequence ID" value="OCK85701.1"/>
    <property type="molecule type" value="Genomic_DNA"/>
</dbReference>
<evidence type="ECO:0000256" key="2">
    <source>
        <dbReference type="ARBA" id="ARBA00022723"/>
    </source>
</evidence>
<evidence type="ECO:0000256" key="5">
    <source>
        <dbReference type="ARBA" id="ARBA00023277"/>
    </source>
</evidence>
<organism evidence="10 11">
    <name type="scientific">Lepidopterella palustris CBS 459.81</name>
    <dbReference type="NCBI Taxonomy" id="1314670"/>
    <lineage>
        <taxon>Eukaryota</taxon>
        <taxon>Fungi</taxon>
        <taxon>Dikarya</taxon>
        <taxon>Ascomycota</taxon>
        <taxon>Pezizomycotina</taxon>
        <taxon>Dothideomycetes</taxon>
        <taxon>Pleosporomycetidae</taxon>
        <taxon>Mytilinidiales</taxon>
        <taxon>Argynnaceae</taxon>
        <taxon>Lepidopterella</taxon>
    </lineage>
</organism>
<dbReference type="AlphaFoldDB" id="A0A8E2EKU2"/>
<keyword evidence="3 8" id="KW-0732">Signal</keyword>
<dbReference type="InterPro" id="IPR002509">
    <property type="entry name" value="NODB_dom"/>
</dbReference>
<dbReference type="GO" id="GO:0005975">
    <property type="term" value="P:carbohydrate metabolic process"/>
    <property type="evidence" value="ECO:0007669"/>
    <property type="project" value="InterPro"/>
</dbReference>
<feature type="region of interest" description="Disordered" evidence="7">
    <location>
        <begin position="231"/>
        <end position="296"/>
    </location>
</feature>
<dbReference type="Pfam" id="PF01522">
    <property type="entry name" value="Polysacc_deac_1"/>
    <property type="match status" value="1"/>
</dbReference>